<protein>
    <recommendedName>
        <fullName evidence="1">DEAD-box helicase OB fold domain-containing protein</fullName>
    </recommendedName>
</protein>
<organism evidence="2 3">
    <name type="scientific">Cyclotella atomus</name>
    <dbReference type="NCBI Taxonomy" id="382360"/>
    <lineage>
        <taxon>Eukaryota</taxon>
        <taxon>Sar</taxon>
        <taxon>Stramenopiles</taxon>
        <taxon>Ochrophyta</taxon>
        <taxon>Bacillariophyta</taxon>
        <taxon>Coscinodiscophyceae</taxon>
        <taxon>Thalassiosirophycidae</taxon>
        <taxon>Stephanodiscales</taxon>
        <taxon>Stephanodiscaceae</taxon>
        <taxon>Cyclotella</taxon>
    </lineage>
</organism>
<sequence>MRRKGLKEENSALRLTSFCPFLSDRLGLAFNSMNDMKQLVQQLNASLSSLGFLDDGNSDTNANSWRIVRSVVVSVLAPAQVIRVQRPTQKYTETVEGAVEKDGKAQDFKFFICSGDSNDERKEERVFIHPASSMFSAGTFSCPWLVYHRMVRTSKAYIHDATEASAYALLLFGGKMDVQASKGLNVLDNRIELSANARTDGRAKEED</sequence>
<reference evidence="2 3" key="1">
    <citation type="submission" date="2024-10" db="EMBL/GenBank/DDBJ databases">
        <title>Updated reference genomes for cyclostephanoid diatoms.</title>
        <authorList>
            <person name="Roberts W.R."/>
            <person name="Alverson A.J."/>
        </authorList>
    </citation>
    <scope>NUCLEOTIDE SEQUENCE [LARGE SCALE GENOMIC DNA]</scope>
    <source>
        <strain evidence="2 3">AJA010-31</strain>
    </source>
</reference>
<comment type="caution">
    <text evidence="2">The sequence shown here is derived from an EMBL/GenBank/DDBJ whole genome shotgun (WGS) entry which is preliminary data.</text>
</comment>
<accession>A0ABD3PIY7</accession>
<keyword evidence="3" id="KW-1185">Reference proteome</keyword>
<feature type="domain" description="DEAD-box helicase OB fold" evidence="1">
    <location>
        <begin position="122"/>
        <end position="175"/>
    </location>
</feature>
<evidence type="ECO:0000259" key="1">
    <source>
        <dbReference type="Pfam" id="PF07717"/>
    </source>
</evidence>
<dbReference type="EMBL" id="JALLPJ020000589">
    <property type="protein sequence ID" value="KAL3787989.1"/>
    <property type="molecule type" value="Genomic_DNA"/>
</dbReference>
<gene>
    <name evidence="2" type="ORF">ACHAWO_010040</name>
</gene>
<dbReference type="AlphaFoldDB" id="A0ABD3PIY7"/>
<name>A0ABD3PIY7_9STRA</name>
<proteinExistence type="predicted"/>
<dbReference type="InterPro" id="IPR011709">
    <property type="entry name" value="DEAD-box_helicase_OB_fold"/>
</dbReference>
<evidence type="ECO:0000313" key="3">
    <source>
        <dbReference type="Proteomes" id="UP001530400"/>
    </source>
</evidence>
<dbReference type="Proteomes" id="UP001530400">
    <property type="component" value="Unassembled WGS sequence"/>
</dbReference>
<evidence type="ECO:0000313" key="2">
    <source>
        <dbReference type="EMBL" id="KAL3787989.1"/>
    </source>
</evidence>
<dbReference type="Pfam" id="PF07717">
    <property type="entry name" value="OB_NTP_bind"/>
    <property type="match status" value="1"/>
</dbReference>